<gene>
    <name evidence="17" type="primary">ribF</name>
    <name evidence="17" type="ORF">CLTEP_01810</name>
</gene>
<name>A0A151B781_9CLOT</name>
<evidence type="ECO:0000256" key="15">
    <source>
        <dbReference type="PIRNR" id="PIRNR004491"/>
    </source>
</evidence>
<comment type="similarity">
    <text evidence="15">Belongs to the ribF family.</text>
</comment>
<dbReference type="Pfam" id="PF01687">
    <property type="entry name" value="Flavokinase"/>
    <property type="match status" value="1"/>
</dbReference>
<dbReference type="STRING" id="1121338.CLTEP_01810"/>
<dbReference type="Proteomes" id="UP000075531">
    <property type="component" value="Unassembled WGS sequence"/>
</dbReference>
<evidence type="ECO:0000256" key="7">
    <source>
        <dbReference type="ARBA" id="ARBA00022695"/>
    </source>
</evidence>
<sequence>MKILEDNFNRKFEFCTYVTLGSFDGFHLGHLELINKTNELSNKLGCKSMIFTFKNHPLSIINKSKTPKIILNDEEKIEIVNNTGIDILNLANFNEDFMKMYPSEFIHKLVYHYNVKGLVVGFNYKFGYKNEGDIELLRILSKKLNFKLTVIPPIKLGDDIISSSRIRRLISDGNIKEANLLLGRYFMLSGNVIEGKKIGRTIGFPTINLDYDDKYIIPANGVYYTNTEINNNFYKSITNIGFNPTVNGKNLSIETNVLDFNKEIYGEKVKIYFIERIRDEKKFDSIEQLSLQLRIDKELVKQKPFNF</sequence>
<dbReference type="FunFam" id="3.40.50.620:FF:000021">
    <property type="entry name" value="Riboflavin biosynthesis protein"/>
    <property type="match status" value="1"/>
</dbReference>
<dbReference type="FunFam" id="2.40.30.30:FF:000003">
    <property type="entry name" value="Riboflavin biosynthesis protein"/>
    <property type="match status" value="1"/>
</dbReference>
<dbReference type="PATRIC" id="fig|1121338.3.peg.183"/>
<proteinExistence type="inferred from homology"/>
<evidence type="ECO:0000256" key="10">
    <source>
        <dbReference type="ARBA" id="ARBA00022827"/>
    </source>
</evidence>
<evidence type="ECO:0000256" key="3">
    <source>
        <dbReference type="ARBA" id="ARBA00005201"/>
    </source>
</evidence>
<organism evidence="17 18">
    <name type="scientific">Clostridium tepidiprofundi DSM 19306</name>
    <dbReference type="NCBI Taxonomy" id="1121338"/>
    <lineage>
        <taxon>Bacteria</taxon>
        <taxon>Bacillati</taxon>
        <taxon>Bacillota</taxon>
        <taxon>Clostridia</taxon>
        <taxon>Eubacteriales</taxon>
        <taxon>Clostridiaceae</taxon>
        <taxon>Clostridium</taxon>
    </lineage>
</organism>
<evidence type="ECO:0000313" key="18">
    <source>
        <dbReference type="Proteomes" id="UP000075531"/>
    </source>
</evidence>
<evidence type="ECO:0000256" key="1">
    <source>
        <dbReference type="ARBA" id="ARBA00002121"/>
    </source>
</evidence>
<dbReference type="PANTHER" id="PTHR22749:SF6">
    <property type="entry name" value="RIBOFLAVIN KINASE"/>
    <property type="match status" value="1"/>
</dbReference>
<dbReference type="GO" id="GO:0006747">
    <property type="term" value="P:FAD biosynthetic process"/>
    <property type="evidence" value="ECO:0007669"/>
    <property type="project" value="UniProtKB-UniRule"/>
</dbReference>
<dbReference type="UniPathway" id="UPA00276">
    <property type="reaction ID" value="UER00406"/>
</dbReference>
<comment type="function">
    <text evidence="1">Catalyzes the phosphorylation of riboflavin to FMN followed by the adenylation of FMN to FAD.</text>
</comment>
<keyword evidence="12" id="KW-0511">Multifunctional enzyme</keyword>
<evidence type="ECO:0000256" key="9">
    <source>
        <dbReference type="ARBA" id="ARBA00022777"/>
    </source>
</evidence>
<comment type="pathway">
    <text evidence="2 15">Cofactor biosynthesis; FAD biosynthesis; FAD from FMN: step 1/1.</text>
</comment>
<evidence type="ECO:0000313" key="17">
    <source>
        <dbReference type="EMBL" id="KYH35788.1"/>
    </source>
</evidence>
<keyword evidence="11 15" id="KW-0067">ATP-binding</keyword>
<dbReference type="Pfam" id="PF06574">
    <property type="entry name" value="FAD_syn"/>
    <property type="match status" value="1"/>
</dbReference>
<evidence type="ECO:0000256" key="6">
    <source>
        <dbReference type="ARBA" id="ARBA00022679"/>
    </source>
</evidence>
<dbReference type="GO" id="GO:0009398">
    <property type="term" value="P:FMN biosynthetic process"/>
    <property type="evidence" value="ECO:0007669"/>
    <property type="project" value="UniProtKB-UniRule"/>
</dbReference>
<keyword evidence="10 15" id="KW-0274">FAD</keyword>
<dbReference type="EC" id="2.7.1.26" evidence="15"/>
<feature type="domain" description="Riboflavin kinase" evidence="16">
    <location>
        <begin position="181"/>
        <end position="303"/>
    </location>
</feature>
<keyword evidence="5 15" id="KW-0288">FMN</keyword>
<dbReference type="InterPro" id="IPR015864">
    <property type="entry name" value="FAD_synthase"/>
</dbReference>
<dbReference type="GO" id="GO:0008531">
    <property type="term" value="F:riboflavin kinase activity"/>
    <property type="evidence" value="ECO:0007669"/>
    <property type="project" value="UniProtKB-UniRule"/>
</dbReference>
<dbReference type="InterPro" id="IPR023465">
    <property type="entry name" value="Riboflavin_kinase_dom_sf"/>
</dbReference>
<dbReference type="GO" id="GO:0003919">
    <property type="term" value="F:FMN adenylyltransferase activity"/>
    <property type="evidence" value="ECO:0007669"/>
    <property type="project" value="UniProtKB-UniRule"/>
</dbReference>
<keyword evidence="6 15" id="KW-0808">Transferase</keyword>
<dbReference type="EC" id="2.7.7.2" evidence="15"/>
<dbReference type="Gene3D" id="3.40.50.620">
    <property type="entry name" value="HUPs"/>
    <property type="match status" value="1"/>
</dbReference>
<dbReference type="GO" id="GO:0005524">
    <property type="term" value="F:ATP binding"/>
    <property type="evidence" value="ECO:0007669"/>
    <property type="project" value="UniProtKB-UniRule"/>
</dbReference>
<dbReference type="CDD" id="cd02064">
    <property type="entry name" value="FAD_synthetase_N"/>
    <property type="match status" value="1"/>
</dbReference>
<comment type="catalytic activity">
    <reaction evidence="13 15">
        <text>riboflavin + ATP = FMN + ADP + H(+)</text>
        <dbReference type="Rhea" id="RHEA:14357"/>
        <dbReference type="ChEBI" id="CHEBI:15378"/>
        <dbReference type="ChEBI" id="CHEBI:30616"/>
        <dbReference type="ChEBI" id="CHEBI:57986"/>
        <dbReference type="ChEBI" id="CHEBI:58210"/>
        <dbReference type="ChEBI" id="CHEBI:456216"/>
        <dbReference type="EC" id="2.7.1.26"/>
    </reaction>
</comment>
<dbReference type="EMBL" id="LTBA01000001">
    <property type="protein sequence ID" value="KYH35788.1"/>
    <property type="molecule type" value="Genomic_DNA"/>
</dbReference>
<comment type="caution">
    <text evidence="17">The sequence shown here is derived from an EMBL/GenBank/DDBJ whole genome shotgun (WGS) entry which is preliminary data.</text>
</comment>
<keyword evidence="8 15" id="KW-0547">Nucleotide-binding</keyword>
<dbReference type="SUPFAM" id="SSF82114">
    <property type="entry name" value="Riboflavin kinase-like"/>
    <property type="match status" value="1"/>
</dbReference>
<dbReference type="GO" id="GO:0009231">
    <property type="term" value="P:riboflavin biosynthetic process"/>
    <property type="evidence" value="ECO:0007669"/>
    <property type="project" value="InterPro"/>
</dbReference>
<dbReference type="PIRSF" id="PIRSF004491">
    <property type="entry name" value="FAD_Synth"/>
    <property type="match status" value="1"/>
</dbReference>
<dbReference type="OrthoDB" id="9803667at2"/>
<keyword evidence="9 15" id="KW-0418">Kinase</keyword>
<keyword evidence="7 15" id="KW-0548">Nucleotidyltransferase</keyword>
<dbReference type="UniPathway" id="UPA00277">
    <property type="reaction ID" value="UER00407"/>
</dbReference>
<dbReference type="InterPro" id="IPR023468">
    <property type="entry name" value="Riboflavin_kinase"/>
</dbReference>
<dbReference type="SMART" id="SM00904">
    <property type="entry name" value="Flavokinase"/>
    <property type="match status" value="1"/>
</dbReference>
<dbReference type="RefSeq" id="WP_066821856.1">
    <property type="nucleotide sequence ID" value="NZ_LTBA01000001.1"/>
</dbReference>
<dbReference type="InterPro" id="IPR014729">
    <property type="entry name" value="Rossmann-like_a/b/a_fold"/>
</dbReference>
<dbReference type="PANTHER" id="PTHR22749">
    <property type="entry name" value="RIBOFLAVIN KINASE/FMN ADENYLYLTRANSFERASE"/>
    <property type="match status" value="1"/>
</dbReference>
<evidence type="ECO:0000256" key="8">
    <source>
        <dbReference type="ARBA" id="ARBA00022741"/>
    </source>
</evidence>
<evidence type="ECO:0000259" key="16">
    <source>
        <dbReference type="SMART" id="SM00904"/>
    </source>
</evidence>
<keyword evidence="18" id="KW-1185">Reference proteome</keyword>
<dbReference type="NCBIfam" id="NF004162">
    <property type="entry name" value="PRK05627.1-5"/>
    <property type="match status" value="1"/>
</dbReference>
<evidence type="ECO:0000256" key="11">
    <source>
        <dbReference type="ARBA" id="ARBA00022840"/>
    </source>
</evidence>
<evidence type="ECO:0000256" key="2">
    <source>
        <dbReference type="ARBA" id="ARBA00004726"/>
    </source>
</evidence>
<keyword evidence="4 15" id="KW-0285">Flavoprotein</keyword>
<evidence type="ECO:0000256" key="14">
    <source>
        <dbReference type="ARBA" id="ARBA00049494"/>
    </source>
</evidence>
<dbReference type="SUPFAM" id="SSF52374">
    <property type="entry name" value="Nucleotidylyl transferase"/>
    <property type="match status" value="1"/>
</dbReference>
<protein>
    <recommendedName>
        <fullName evidence="15">Riboflavin biosynthesis protein</fullName>
    </recommendedName>
    <domain>
        <recommendedName>
            <fullName evidence="15">Riboflavin kinase</fullName>
            <ecNumber evidence="15">2.7.1.26</ecNumber>
        </recommendedName>
        <alternativeName>
            <fullName evidence="15">Flavokinase</fullName>
        </alternativeName>
    </domain>
    <domain>
        <recommendedName>
            <fullName evidence="15">FMN adenylyltransferase</fullName>
            <ecNumber evidence="15">2.7.7.2</ecNumber>
        </recommendedName>
        <alternativeName>
            <fullName evidence="15">FAD pyrophosphorylase</fullName>
        </alternativeName>
        <alternativeName>
            <fullName evidence="15">FAD synthase</fullName>
        </alternativeName>
    </domain>
</protein>
<dbReference type="NCBIfam" id="TIGR00083">
    <property type="entry name" value="ribF"/>
    <property type="match status" value="1"/>
</dbReference>
<dbReference type="InterPro" id="IPR015865">
    <property type="entry name" value="Riboflavin_kinase_bac/euk"/>
</dbReference>
<evidence type="ECO:0000256" key="12">
    <source>
        <dbReference type="ARBA" id="ARBA00023268"/>
    </source>
</evidence>
<evidence type="ECO:0000256" key="4">
    <source>
        <dbReference type="ARBA" id="ARBA00022630"/>
    </source>
</evidence>
<evidence type="ECO:0000256" key="5">
    <source>
        <dbReference type="ARBA" id="ARBA00022643"/>
    </source>
</evidence>
<dbReference type="InterPro" id="IPR002606">
    <property type="entry name" value="Riboflavin_kinase_bac"/>
</dbReference>
<dbReference type="Gene3D" id="2.40.30.30">
    <property type="entry name" value="Riboflavin kinase-like"/>
    <property type="match status" value="1"/>
</dbReference>
<dbReference type="AlphaFoldDB" id="A0A151B781"/>
<comment type="pathway">
    <text evidence="3 15">Cofactor biosynthesis; FMN biosynthesis; FMN from riboflavin (ATP route): step 1/1.</text>
</comment>
<accession>A0A151B781</accession>
<reference evidence="17 18" key="1">
    <citation type="submission" date="2016-02" db="EMBL/GenBank/DDBJ databases">
        <title>Genome sequence of Clostridium tepidiprofundi DSM 19306.</title>
        <authorList>
            <person name="Poehlein A."/>
            <person name="Daniel R."/>
        </authorList>
    </citation>
    <scope>NUCLEOTIDE SEQUENCE [LARGE SCALE GENOMIC DNA]</scope>
    <source>
        <strain evidence="17 18">DSM 19306</strain>
    </source>
</reference>
<evidence type="ECO:0000256" key="13">
    <source>
        <dbReference type="ARBA" id="ARBA00047880"/>
    </source>
</evidence>
<comment type="catalytic activity">
    <reaction evidence="14 15">
        <text>FMN + ATP + H(+) = FAD + diphosphate</text>
        <dbReference type="Rhea" id="RHEA:17237"/>
        <dbReference type="ChEBI" id="CHEBI:15378"/>
        <dbReference type="ChEBI" id="CHEBI:30616"/>
        <dbReference type="ChEBI" id="CHEBI:33019"/>
        <dbReference type="ChEBI" id="CHEBI:57692"/>
        <dbReference type="ChEBI" id="CHEBI:58210"/>
        <dbReference type="EC" id="2.7.7.2"/>
    </reaction>
</comment>